<evidence type="ECO:0000256" key="2">
    <source>
        <dbReference type="SAM" id="Phobius"/>
    </source>
</evidence>
<keyword evidence="1" id="KW-0488">Methylation</keyword>
<organism evidence="3 4">
    <name type="scientific">Noviherbaspirillum album</name>
    <dbReference type="NCBI Taxonomy" id="3080276"/>
    <lineage>
        <taxon>Bacteria</taxon>
        <taxon>Pseudomonadati</taxon>
        <taxon>Pseudomonadota</taxon>
        <taxon>Betaproteobacteria</taxon>
        <taxon>Burkholderiales</taxon>
        <taxon>Oxalobacteraceae</taxon>
        <taxon>Noviherbaspirillum</taxon>
    </lineage>
</organism>
<dbReference type="SUPFAM" id="SSF54523">
    <property type="entry name" value="Pili subunits"/>
    <property type="match status" value="1"/>
</dbReference>
<dbReference type="InterPro" id="IPR031982">
    <property type="entry name" value="PilE-like"/>
</dbReference>
<dbReference type="RefSeq" id="WP_326505644.1">
    <property type="nucleotide sequence ID" value="NZ_JAWIIV010000004.1"/>
</dbReference>
<dbReference type="Pfam" id="PF16732">
    <property type="entry name" value="ComP_DUS"/>
    <property type="match status" value="1"/>
</dbReference>
<dbReference type="Proteomes" id="UP001352263">
    <property type="component" value="Unassembled WGS sequence"/>
</dbReference>
<reference evidence="3 4" key="1">
    <citation type="submission" date="2023-10" db="EMBL/GenBank/DDBJ databases">
        <title>Noviherbaspirillum sp. CPCC 100848 genome assembly.</title>
        <authorList>
            <person name="Li X.Y."/>
            <person name="Fang X.M."/>
        </authorList>
    </citation>
    <scope>NUCLEOTIDE SEQUENCE [LARGE SCALE GENOMIC DNA]</scope>
    <source>
        <strain evidence="3 4">CPCC 100848</strain>
    </source>
</reference>
<keyword evidence="4" id="KW-1185">Reference proteome</keyword>
<gene>
    <name evidence="3" type="ORF">RY831_07200</name>
</gene>
<dbReference type="InterPro" id="IPR012902">
    <property type="entry name" value="N_methyl_site"/>
</dbReference>
<evidence type="ECO:0000313" key="3">
    <source>
        <dbReference type="EMBL" id="MEC4718927.1"/>
    </source>
</evidence>
<sequence>MRFYTQRGITLIELMVAVAIVGILGSIALPAYRDYVTRGRIPQATNNLATLRVQLEQFFQDNRTYVGACVANTVAPLPVNDDFEYSCPTLTANTFVARATGRGPMTGFTYEITEAPVRRTTAAPSGWGTVPVDCWITKKGGSC</sequence>
<comment type="caution">
    <text evidence="3">The sequence shown here is derived from an EMBL/GenBank/DDBJ whole genome shotgun (WGS) entry which is preliminary data.</text>
</comment>
<keyword evidence="2" id="KW-0812">Transmembrane</keyword>
<evidence type="ECO:0000256" key="1">
    <source>
        <dbReference type="ARBA" id="ARBA00022481"/>
    </source>
</evidence>
<accession>A0ABU6J5K3</accession>
<keyword evidence="2" id="KW-0472">Membrane</keyword>
<proteinExistence type="predicted"/>
<dbReference type="InterPro" id="IPR045584">
    <property type="entry name" value="Pilin-like"/>
</dbReference>
<dbReference type="PANTHER" id="PTHR30093">
    <property type="entry name" value="GENERAL SECRETION PATHWAY PROTEIN G"/>
    <property type="match status" value="1"/>
</dbReference>
<dbReference type="PRINTS" id="PR00813">
    <property type="entry name" value="BCTERIALGSPG"/>
</dbReference>
<dbReference type="PROSITE" id="PS00409">
    <property type="entry name" value="PROKAR_NTER_METHYL"/>
    <property type="match status" value="1"/>
</dbReference>
<feature type="transmembrane region" description="Helical" evidence="2">
    <location>
        <begin position="12"/>
        <end position="32"/>
    </location>
</feature>
<dbReference type="PANTHER" id="PTHR30093:SF47">
    <property type="entry name" value="TYPE IV PILUS NON-CORE MINOR PILIN PILE"/>
    <property type="match status" value="1"/>
</dbReference>
<dbReference type="Pfam" id="PF07963">
    <property type="entry name" value="N_methyl"/>
    <property type="match status" value="1"/>
</dbReference>
<dbReference type="EMBL" id="JAWIIV010000004">
    <property type="protein sequence ID" value="MEC4718927.1"/>
    <property type="molecule type" value="Genomic_DNA"/>
</dbReference>
<dbReference type="Gene3D" id="3.30.700.10">
    <property type="entry name" value="Glycoprotein, Type 4 Pilin"/>
    <property type="match status" value="1"/>
</dbReference>
<keyword evidence="2" id="KW-1133">Transmembrane helix</keyword>
<dbReference type="NCBIfam" id="TIGR02532">
    <property type="entry name" value="IV_pilin_GFxxxE"/>
    <property type="match status" value="1"/>
</dbReference>
<dbReference type="InterPro" id="IPR000983">
    <property type="entry name" value="Bac_GSPG_pilin"/>
</dbReference>
<evidence type="ECO:0000313" key="4">
    <source>
        <dbReference type="Proteomes" id="UP001352263"/>
    </source>
</evidence>
<name>A0ABU6J5K3_9BURK</name>
<protein>
    <submittedName>
        <fullName evidence="3">Type IV pilin protein</fullName>
    </submittedName>
</protein>